<dbReference type="AlphaFoldDB" id="A0A379VZI2"/>
<accession>A0A379VZI2</accession>
<dbReference type="EMBL" id="UGXS01000002">
    <property type="protein sequence ID" value="SUH12412.1"/>
    <property type="molecule type" value="Genomic_DNA"/>
</dbReference>
<proteinExistence type="predicted"/>
<gene>
    <name evidence="1" type="ORF">NCTC8258_00016</name>
</gene>
<organism evidence="1 2">
    <name type="scientific">Salmonella enterica I</name>
    <dbReference type="NCBI Taxonomy" id="59201"/>
    <lineage>
        <taxon>Bacteria</taxon>
        <taxon>Pseudomonadati</taxon>
        <taxon>Pseudomonadota</taxon>
        <taxon>Gammaproteobacteria</taxon>
        <taxon>Enterobacterales</taxon>
        <taxon>Enterobacteriaceae</taxon>
        <taxon>Salmonella</taxon>
    </lineage>
</organism>
<evidence type="ECO:0000313" key="1">
    <source>
        <dbReference type="EMBL" id="SUH12412.1"/>
    </source>
</evidence>
<reference evidence="1 2" key="1">
    <citation type="submission" date="2018-06" db="EMBL/GenBank/DDBJ databases">
        <authorList>
            <consortium name="Pathogen Informatics"/>
            <person name="Doyle S."/>
        </authorList>
    </citation>
    <scope>NUCLEOTIDE SEQUENCE [LARGE SCALE GENOMIC DNA]</scope>
    <source>
        <strain evidence="1 2">NCTC8258</strain>
    </source>
</reference>
<dbReference type="Proteomes" id="UP000255509">
    <property type="component" value="Unassembled WGS sequence"/>
</dbReference>
<evidence type="ECO:0000313" key="2">
    <source>
        <dbReference type="Proteomes" id="UP000255509"/>
    </source>
</evidence>
<name>A0A379VZI2_SALET</name>
<sequence length="103" mass="11205">MIAVAENARQKWTQSPFIFCADNDHAIRVNKGIVSATKAAELTGGTVIFPAFTDAEKAQGLTDFNDLDASRGRAAFQHVINAQLEHIGVSTPTVTPRKSARHW</sequence>
<protein>
    <submittedName>
        <fullName evidence="1">DNA primase</fullName>
    </submittedName>
</protein>